<evidence type="ECO:0000313" key="1">
    <source>
        <dbReference type="EMBL" id="KAK7275451.1"/>
    </source>
</evidence>
<dbReference type="EMBL" id="JAYWIO010000003">
    <property type="protein sequence ID" value="KAK7275451.1"/>
    <property type="molecule type" value="Genomic_DNA"/>
</dbReference>
<sequence length="118" mass="12763">MLSSLMRLKRQHIANFFLHLPCYSGTLTTTLLLAECGALAASVVAATHRRHDAVVIAMLCLAPVSVSGSLDSGYSGGLVIKLNQARYKDVQNEFCKVPESLEDDKLNKEDEIEDPGSG</sequence>
<evidence type="ECO:0000313" key="2">
    <source>
        <dbReference type="Proteomes" id="UP001372338"/>
    </source>
</evidence>
<keyword evidence="2" id="KW-1185">Reference proteome</keyword>
<comment type="caution">
    <text evidence="1">The sequence shown here is derived from an EMBL/GenBank/DDBJ whole genome shotgun (WGS) entry which is preliminary data.</text>
</comment>
<reference evidence="1 2" key="1">
    <citation type="submission" date="2024-01" db="EMBL/GenBank/DDBJ databases">
        <title>The genomes of 5 underutilized Papilionoideae crops provide insights into root nodulation and disease resistanc.</title>
        <authorList>
            <person name="Yuan L."/>
        </authorList>
    </citation>
    <scope>NUCLEOTIDE SEQUENCE [LARGE SCALE GENOMIC DNA]</scope>
    <source>
        <strain evidence="1">ZHUSHIDOU_FW_LH</strain>
        <tissue evidence="1">Leaf</tissue>
    </source>
</reference>
<dbReference type="Proteomes" id="UP001372338">
    <property type="component" value="Unassembled WGS sequence"/>
</dbReference>
<accession>A0AAN9FHK9</accession>
<organism evidence="1 2">
    <name type="scientific">Crotalaria pallida</name>
    <name type="common">Smooth rattlebox</name>
    <name type="synonym">Crotalaria striata</name>
    <dbReference type="NCBI Taxonomy" id="3830"/>
    <lineage>
        <taxon>Eukaryota</taxon>
        <taxon>Viridiplantae</taxon>
        <taxon>Streptophyta</taxon>
        <taxon>Embryophyta</taxon>
        <taxon>Tracheophyta</taxon>
        <taxon>Spermatophyta</taxon>
        <taxon>Magnoliopsida</taxon>
        <taxon>eudicotyledons</taxon>
        <taxon>Gunneridae</taxon>
        <taxon>Pentapetalae</taxon>
        <taxon>rosids</taxon>
        <taxon>fabids</taxon>
        <taxon>Fabales</taxon>
        <taxon>Fabaceae</taxon>
        <taxon>Papilionoideae</taxon>
        <taxon>50 kb inversion clade</taxon>
        <taxon>genistoids sensu lato</taxon>
        <taxon>core genistoids</taxon>
        <taxon>Crotalarieae</taxon>
        <taxon>Crotalaria</taxon>
    </lineage>
</organism>
<dbReference type="AlphaFoldDB" id="A0AAN9FHK9"/>
<gene>
    <name evidence="1" type="ORF">RIF29_16568</name>
</gene>
<proteinExistence type="predicted"/>
<name>A0AAN9FHK9_CROPI</name>
<protein>
    <submittedName>
        <fullName evidence="1">Uncharacterized protein</fullName>
    </submittedName>
</protein>